<proteinExistence type="predicted"/>
<gene>
    <name evidence="2" type="ORF">SCLCIDRAFT_23206</name>
</gene>
<reference evidence="2 3" key="1">
    <citation type="submission" date="2014-04" db="EMBL/GenBank/DDBJ databases">
        <authorList>
            <consortium name="DOE Joint Genome Institute"/>
            <person name="Kuo A."/>
            <person name="Kohler A."/>
            <person name="Nagy L.G."/>
            <person name="Floudas D."/>
            <person name="Copeland A."/>
            <person name="Barry K.W."/>
            <person name="Cichocki N."/>
            <person name="Veneault-Fourrey C."/>
            <person name="LaButti K."/>
            <person name="Lindquist E.A."/>
            <person name="Lipzen A."/>
            <person name="Lundell T."/>
            <person name="Morin E."/>
            <person name="Murat C."/>
            <person name="Sun H."/>
            <person name="Tunlid A."/>
            <person name="Henrissat B."/>
            <person name="Grigoriev I.V."/>
            <person name="Hibbett D.S."/>
            <person name="Martin F."/>
            <person name="Nordberg H.P."/>
            <person name="Cantor M.N."/>
            <person name="Hua S.X."/>
        </authorList>
    </citation>
    <scope>NUCLEOTIDE SEQUENCE [LARGE SCALE GENOMIC DNA]</scope>
    <source>
        <strain evidence="2 3">Foug A</strain>
    </source>
</reference>
<sequence>MSTYKLHALGDYVKAIRCYGTTDNYSTQVGELEHRRVKRFYSRTNKIAFTRAIAKHQQRERLLHKIREGNQTAATRSTADESGGESPSLHFVDQEPLPNCPPDVHYQIAQSNKYYWEVTTWLLHHRNDMVLEGFLPKLKNHILGRLLGNDDAEFTPVLRVNYTTYDLRRAQDSLNPRMHADVMVLSHEDIENPHPYWYAQIIGVFHVDVRYIGPERQDPAPRRIDFLWVRWFARNRNVKTGWAVRRLPCIGFYPQGKPEAFGFIDPEDVIRGVHVIPAFRYGRTTQLLPPSIARNKSENDEDWDWYYVNIFVDRDMFMRYRGGGMGHKTIREATHCLLDDRDALDKKELTLEHDRDLFDEGVEGSDDDVPMDDSSESEEESGDESEGEESEVNAAESEHLIDDELGDEMEEYGYSGLDQVLEDEEEAEVSGDEDALGPEDGKDPDNGLKYAEL</sequence>
<dbReference type="AlphaFoldDB" id="A0A0C3DW48"/>
<organism evidence="2 3">
    <name type="scientific">Scleroderma citrinum Foug A</name>
    <dbReference type="NCBI Taxonomy" id="1036808"/>
    <lineage>
        <taxon>Eukaryota</taxon>
        <taxon>Fungi</taxon>
        <taxon>Dikarya</taxon>
        <taxon>Basidiomycota</taxon>
        <taxon>Agaricomycotina</taxon>
        <taxon>Agaricomycetes</taxon>
        <taxon>Agaricomycetidae</taxon>
        <taxon>Boletales</taxon>
        <taxon>Sclerodermatineae</taxon>
        <taxon>Sclerodermataceae</taxon>
        <taxon>Scleroderma</taxon>
    </lineage>
</organism>
<dbReference type="InParanoid" id="A0A0C3DW48"/>
<protein>
    <submittedName>
        <fullName evidence="2">Uncharacterized protein</fullName>
    </submittedName>
</protein>
<name>A0A0C3DW48_9AGAM</name>
<evidence type="ECO:0000313" key="2">
    <source>
        <dbReference type="EMBL" id="KIM64800.1"/>
    </source>
</evidence>
<evidence type="ECO:0000256" key="1">
    <source>
        <dbReference type="SAM" id="MobiDB-lite"/>
    </source>
</evidence>
<dbReference type="EMBL" id="KN822026">
    <property type="protein sequence ID" value="KIM64800.1"/>
    <property type="molecule type" value="Genomic_DNA"/>
</dbReference>
<feature type="region of interest" description="Disordered" evidence="1">
    <location>
        <begin position="66"/>
        <end position="93"/>
    </location>
</feature>
<dbReference type="STRING" id="1036808.A0A0C3DW48"/>
<evidence type="ECO:0000313" key="3">
    <source>
        <dbReference type="Proteomes" id="UP000053989"/>
    </source>
</evidence>
<accession>A0A0C3DW48</accession>
<feature type="compositionally biased region" description="Acidic residues" evidence="1">
    <location>
        <begin position="359"/>
        <end position="391"/>
    </location>
</feature>
<feature type="compositionally biased region" description="Acidic residues" evidence="1">
    <location>
        <begin position="420"/>
        <end position="437"/>
    </location>
</feature>
<reference evidence="3" key="2">
    <citation type="submission" date="2015-01" db="EMBL/GenBank/DDBJ databases">
        <title>Evolutionary Origins and Diversification of the Mycorrhizal Mutualists.</title>
        <authorList>
            <consortium name="DOE Joint Genome Institute"/>
            <consortium name="Mycorrhizal Genomics Consortium"/>
            <person name="Kohler A."/>
            <person name="Kuo A."/>
            <person name="Nagy L.G."/>
            <person name="Floudas D."/>
            <person name="Copeland A."/>
            <person name="Barry K.W."/>
            <person name="Cichocki N."/>
            <person name="Veneault-Fourrey C."/>
            <person name="LaButti K."/>
            <person name="Lindquist E.A."/>
            <person name="Lipzen A."/>
            <person name="Lundell T."/>
            <person name="Morin E."/>
            <person name="Murat C."/>
            <person name="Riley R."/>
            <person name="Ohm R."/>
            <person name="Sun H."/>
            <person name="Tunlid A."/>
            <person name="Henrissat B."/>
            <person name="Grigoriev I.V."/>
            <person name="Hibbett D.S."/>
            <person name="Martin F."/>
        </authorList>
    </citation>
    <scope>NUCLEOTIDE SEQUENCE [LARGE SCALE GENOMIC DNA]</scope>
    <source>
        <strain evidence="3">Foug A</strain>
    </source>
</reference>
<keyword evidence="3" id="KW-1185">Reference proteome</keyword>
<feature type="region of interest" description="Disordered" evidence="1">
    <location>
        <begin position="355"/>
        <end position="453"/>
    </location>
</feature>
<dbReference type="OrthoDB" id="2687259at2759"/>
<dbReference type="Proteomes" id="UP000053989">
    <property type="component" value="Unassembled WGS sequence"/>
</dbReference>
<feature type="compositionally biased region" description="Basic and acidic residues" evidence="1">
    <location>
        <begin position="439"/>
        <end position="453"/>
    </location>
</feature>
<dbReference type="HOGENOM" id="CLU_002498_9_3_1"/>